<name>X0W1V4_9ZZZZ</name>
<reference evidence="2" key="1">
    <citation type="journal article" date="2014" name="Front. Microbiol.">
        <title>High frequency of phylogenetically diverse reductive dehalogenase-homologous genes in deep subseafloor sedimentary metagenomes.</title>
        <authorList>
            <person name="Kawai M."/>
            <person name="Futagami T."/>
            <person name="Toyoda A."/>
            <person name="Takaki Y."/>
            <person name="Nishi S."/>
            <person name="Hori S."/>
            <person name="Arai W."/>
            <person name="Tsubouchi T."/>
            <person name="Morono Y."/>
            <person name="Uchiyama I."/>
            <person name="Ito T."/>
            <person name="Fujiyama A."/>
            <person name="Inagaki F."/>
            <person name="Takami H."/>
        </authorList>
    </citation>
    <scope>NUCLEOTIDE SEQUENCE</scope>
    <source>
        <strain evidence="2">Expedition CK06-06</strain>
    </source>
</reference>
<gene>
    <name evidence="2" type="ORF">S01H1_57173</name>
</gene>
<proteinExistence type="predicted"/>
<comment type="caution">
    <text evidence="2">The sequence shown here is derived from an EMBL/GenBank/DDBJ whole genome shotgun (WGS) entry which is preliminary data.</text>
</comment>
<feature type="non-terminal residue" evidence="2">
    <location>
        <position position="35"/>
    </location>
</feature>
<dbReference type="EMBL" id="BARS01037278">
    <property type="protein sequence ID" value="GAG24500.1"/>
    <property type="molecule type" value="Genomic_DNA"/>
</dbReference>
<protein>
    <submittedName>
        <fullName evidence="2">Uncharacterized protein</fullName>
    </submittedName>
</protein>
<feature type="region of interest" description="Disordered" evidence="1">
    <location>
        <begin position="1"/>
        <end position="35"/>
    </location>
</feature>
<accession>X0W1V4</accession>
<evidence type="ECO:0000313" key="2">
    <source>
        <dbReference type="EMBL" id="GAG24500.1"/>
    </source>
</evidence>
<organism evidence="2">
    <name type="scientific">marine sediment metagenome</name>
    <dbReference type="NCBI Taxonomy" id="412755"/>
    <lineage>
        <taxon>unclassified sequences</taxon>
        <taxon>metagenomes</taxon>
        <taxon>ecological metagenomes</taxon>
    </lineage>
</organism>
<evidence type="ECO:0000256" key="1">
    <source>
        <dbReference type="SAM" id="MobiDB-lite"/>
    </source>
</evidence>
<sequence>MSKDRGSANFVFGMGFGRTTDEDHDPATVGENWKS</sequence>
<dbReference type="AlphaFoldDB" id="X0W1V4"/>